<gene>
    <name evidence="2" type="ORF">LCGC14_1861320</name>
</gene>
<protein>
    <recommendedName>
        <fullName evidence="3">DUF3137 domain-containing protein</fullName>
    </recommendedName>
</protein>
<evidence type="ECO:0000313" key="2">
    <source>
        <dbReference type="EMBL" id="KKL94771.1"/>
    </source>
</evidence>
<accession>A0A0F9GVW4</accession>
<dbReference type="EMBL" id="LAZR01018841">
    <property type="protein sequence ID" value="KKL94771.1"/>
    <property type="molecule type" value="Genomic_DNA"/>
</dbReference>
<name>A0A0F9GVW4_9ZZZZ</name>
<keyword evidence="1" id="KW-1133">Transmembrane helix</keyword>
<reference evidence="2" key="1">
    <citation type="journal article" date="2015" name="Nature">
        <title>Complex archaea that bridge the gap between prokaryotes and eukaryotes.</title>
        <authorList>
            <person name="Spang A."/>
            <person name="Saw J.H."/>
            <person name="Jorgensen S.L."/>
            <person name="Zaremba-Niedzwiedzka K."/>
            <person name="Martijn J."/>
            <person name="Lind A.E."/>
            <person name="van Eijk R."/>
            <person name="Schleper C."/>
            <person name="Guy L."/>
            <person name="Ettema T.J."/>
        </authorList>
    </citation>
    <scope>NUCLEOTIDE SEQUENCE</scope>
</reference>
<dbReference type="AlphaFoldDB" id="A0A0F9GVW4"/>
<proteinExistence type="predicted"/>
<feature type="transmembrane region" description="Helical" evidence="1">
    <location>
        <begin position="12"/>
        <end position="29"/>
    </location>
</feature>
<organism evidence="2">
    <name type="scientific">marine sediment metagenome</name>
    <dbReference type="NCBI Taxonomy" id="412755"/>
    <lineage>
        <taxon>unclassified sequences</taxon>
        <taxon>metagenomes</taxon>
        <taxon>ecological metagenomes</taxon>
    </lineage>
</organism>
<keyword evidence="1" id="KW-0812">Transmembrane</keyword>
<comment type="caution">
    <text evidence="2">The sequence shown here is derived from an EMBL/GenBank/DDBJ whole genome shotgun (WGS) entry which is preliminary data.</text>
</comment>
<sequence>MSLMSAGLMRNLFIVVIGVAVVGVVVYLARKRLRRKKWHDLAGHLHFRFMDEDGKGPDGKLCATEEDLALVKSLSFKCLSGGYHLNVLIGEAQQKSVVLADYVEESSPTIHSRTRRSYRTVCAVVDKELDLPSCHVSSSGRILEAVNRMAGGQDVNFGDDPTFSKAFLVEGQDEDAIRSFLSQRLRNRFVALARTSVDFESRGSTFAFHYGKLIRPSNAEAMIKVAFDFLALLKKA</sequence>
<evidence type="ECO:0000256" key="1">
    <source>
        <dbReference type="SAM" id="Phobius"/>
    </source>
</evidence>
<keyword evidence="1" id="KW-0472">Membrane</keyword>
<evidence type="ECO:0008006" key="3">
    <source>
        <dbReference type="Google" id="ProtNLM"/>
    </source>
</evidence>